<dbReference type="OrthoDB" id="4241161at2"/>
<reference evidence="1 2" key="1">
    <citation type="submission" date="2019-10" db="EMBL/GenBank/DDBJ databases">
        <title>Streptomyces smaragdinus sp. nov. and Streptomyces fabii sp. nov., isolated from the gut of fungus growing-termite Macrotermes natalensis.</title>
        <authorList>
            <person name="Schwitalla J."/>
            <person name="Benndorf R."/>
            <person name="Martin K."/>
            <person name="De Beer W."/>
            <person name="Kaster A.-K."/>
            <person name="Vollmers J."/>
            <person name="Poulsen M."/>
            <person name="Beemelmanns C."/>
        </authorList>
    </citation>
    <scope>NUCLEOTIDE SEQUENCE [LARGE SCALE GENOMIC DNA]</scope>
    <source>
        <strain evidence="1 2">RB5</strain>
    </source>
</reference>
<protein>
    <submittedName>
        <fullName evidence="1">Uncharacterized protein</fullName>
    </submittedName>
</protein>
<gene>
    <name evidence="1" type="ORF">SRB5_53240</name>
</gene>
<dbReference type="Gene3D" id="1.25.40.10">
    <property type="entry name" value="Tetratricopeptide repeat domain"/>
    <property type="match status" value="1"/>
</dbReference>
<dbReference type="EMBL" id="WEGJ01000029">
    <property type="protein sequence ID" value="MQY15146.1"/>
    <property type="molecule type" value="Genomic_DNA"/>
</dbReference>
<dbReference type="RefSeq" id="WP_153455982.1">
    <property type="nucleotide sequence ID" value="NZ_WEGJ01000029.1"/>
</dbReference>
<evidence type="ECO:0000313" key="2">
    <source>
        <dbReference type="Proteomes" id="UP000466345"/>
    </source>
</evidence>
<sequence>MTDQLYRPWGTVTPDFWLNTTPDDEPDPGAIPPAYAERITTLIALYESKDPESLIRAAAEADALDHDLTVEYGADHLFTLQLRDLRGWLCHLTGQHAAGVHWCLHTLRAHIRVRGAGHRLAADQARRTCQIWRYVTDLAEARSTGEMLLPLLEDVLGTDSTEARAVRIVLGRIGARPPAS</sequence>
<accession>A0A7K0CNS6</accession>
<organism evidence="1 2">
    <name type="scientific">Streptomyces smaragdinus</name>
    <dbReference type="NCBI Taxonomy" id="2585196"/>
    <lineage>
        <taxon>Bacteria</taxon>
        <taxon>Bacillati</taxon>
        <taxon>Actinomycetota</taxon>
        <taxon>Actinomycetes</taxon>
        <taxon>Kitasatosporales</taxon>
        <taxon>Streptomycetaceae</taxon>
        <taxon>Streptomyces</taxon>
    </lineage>
</organism>
<dbReference type="AlphaFoldDB" id="A0A7K0CNS6"/>
<evidence type="ECO:0000313" key="1">
    <source>
        <dbReference type="EMBL" id="MQY15146.1"/>
    </source>
</evidence>
<keyword evidence="2" id="KW-1185">Reference proteome</keyword>
<name>A0A7K0CNS6_9ACTN</name>
<dbReference type="Proteomes" id="UP000466345">
    <property type="component" value="Unassembled WGS sequence"/>
</dbReference>
<dbReference type="InterPro" id="IPR011990">
    <property type="entry name" value="TPR-like_helical_dom_sf"/>
</dbReference>
<comment type="caution">
    <text evidence="1">The sequence shown here is derived from an EMBL/GenBank/DDBJ whole genome shotgun (WGS) entry which is preliminary data.</text>
</comment>
<proteinExistence type="predicted"/>